<keyword evidence="2" id="KW-1185">Reference proteome</keyword>
<dbReference type="EMBL" id="CM047941">
    <property type="protein sequence ID" value="KAI9902712.1"/>
    <property type="molecule type" value="Genomic_DNA"/>
</dbReference>
<accession>A0ACC0V8I0</accession>
<reference evidence="1" key="1">
    <citation type="submission" date="2022-10" db="EMBL/GenBank/DDBJ databases">
        <title>Complete Genome of Trichothecium roseum strain YXFP-22015, a Plant Pathogen Isolated from Citrus.</title>
        <authorList>
            <person name="Wang Y."/>
            <person name="Zhu L."/>
        </authorList>
    </citation>
    <scope>NUCLEOTIDE SEQUENCE</scope>
    <source>
        <strain evidence="1">YXFP-22015</strain>
    </source>
</reference>
<protein>
    <submittedName>
        <fullName evidence="1">Uncharacterized protein</fullName>
    </submittedName>
</protein>
<dbReference type="Proteomes" id="UP001163324">
    <property type="component" value="Chromosome 2"/>
</dbReference>
<evidence type="ECO:0000313" key="1">
    <source>
        <dbReference type="EMBL" id="KAI9902712.1"/>
    </source>
</evidence>
<proteinExistence type="predicted"/>
<gene>
    <name evidence="1" type="ORF">N3K66_002064</name>
</gene>
<evidence type="ECO:0000313" key="2">
    <source>
        <dbReference type="Proteomes" id="UP001163324"/>
    </source>
</evidence>
<comment type="caution">
    <text evidence="1">The sequence shown here is derived from an EMBL/GenBank/DDBJ whole genome shotgun (WGS) entry which is preliminary data.</text>
</comment>
<organism evidence="1 2">
    <name type="scientific">Trichothecium roseum</name>
    <dbReference type="NCBI Taxonomy" id="47278"/>
    <lineage>
        <taxon>Eukaryota</taxon>
        <taxon>Fungi</taxon>
        <taxon>Dikarya</taxon>
        <taxon>Ascomycota</taxon>
        <taxon>Pezizomycotina</taxon>
        <taxon>Sordariomycetes</taxon>
        <taxon>Hypocreomycetidae</taxon>
        <taxon>Hypocreales</taxon>
        <taxon>Hypocreales incertae sedis</taxon>
        <taxon>Trichothecium</taxon>
    </lineage>
</organism>
<sequence>MDSEDDIMANVVNILGLNGATGYEAVAKMRRDTLENKLRANQNRLHKWSAASIYGIWLTYHVVGHSKDKDGDMAAFASYMHHLGFEWPAVELLWADCKELVVDGQEQGAEGAADAAGADIIARMDQAAEHIRLFFGLMPKHKRGKTGSAPSSLASSRALSMASSIVSSANRSGQSGPLQMARHDSEASNSEASVVSSDDQLEPTPNLTFSTSELLNSMGASNESAPQPPHNDTAPQEQEQEQNTHPLPSEPEPDANQQNVSLVSPGSEDELPSKPSTPQKNPAKKQKKMPAEASTDESTPEQTGGAFVSSNRAPQFLPAQAGNAPFGFENPNLPPIGGPYGPPRIPAHGSASIGQVWEEGSEAQLKAAAAESAQKSIREAQKPDVCGGCGNKGHHIINCPLGRGGVGAPSGQYGQFANQSSSNFGWGRMPSQTSGGFQNTEPRYGGLTPQIENMNLHHHVEEGRQAGYNPYATGAQPKNTAGGVPAGYNTFAQGAQPTTTGGGASASQNTQNTQKAPVAYMTADEFLEDLGNEIMEAYGGVLPPQKGTPEYQSAKRTKVTRTAPGDTTKVGKSDGTKSKSQVSTVMPKKSEDIVLGETLKSLDRDPPYSDAVHAMFKNKKNVWVHHSKRPTALDLWHKKEETEDTPVTPTVPGETSGQAGNSHSAMGNPNDGDGQSEGSASMEEGDIYDSPSAGTNPFGYTK</sequence>
<name>A0ACC0V8I0_9HYPO</name>